<dbReference type="AlphaFoldDB" id="A0AAW1NKG7"/>
<dbReference type="InterPro" id="IPR005183">
    <property type="entry name" value="DUF305_CopM-like"/>
</dbReference>
<proteinExistence type="predicted"/>
<feature type="domain" description="DUF305" evidence="1">
    <location>
        <begin position="77"/>
        <end position="161"/>
    </location>
</feature>
<reference evidence="2" key="2">
    <citation type="submission" date="2024-04" db="EMBL/GenBank/DDBJ databases">
        <authorList>
            <person name="Dal Grande F."/>
            <person name="Keller J."/>
            <person name="Delaux P.-M."/>
        </authorList>
    </citation>
    <scope>NUCLEOTIDE SEQUENCE</scope>
    <source>
        <strain evidence="2">SAG 2036</strain>
    </source>
</reference>
<dbReference type="EMBL" id="JALJOQ010000095">
    <property type="protein sequence ID" value="KAK9798904.1"/>
    <property type="molecule type" value="Genomic_DNA"/>
</dbReference>
<reference evidence="2 4" key="1">
    <citation type="journal article" date="2024" name="Nat. Commun.">
        <title>Phylogenomics reveals the evolutionary origins of lichenization in chlorophyte algae.</title>
        <authorList>
            <person name="Puginier C."/>
            <person name="Libourel C."/>
            <person name="Otte J."/>
            <person name="Skaloud P."/>
            <person name="Haon M."/>
            <person name="Grisel S."/>
            <person name="Petersen M."/>
            <person name="Berrin J.G."/>
            <person name="Delaux P.M."/>
            <person name="Dal Grande F."/>
            <person name="Keller J."/>
        </authorList>
    </citation>
    <scope>NUCLEOTIDE SEQUENCE [LARGE SCALE GENOMIC DNA]</scope>
    <source>
        <strain evidence="2 4">SAG 2036</strain>
    </source>
</reference>
<evidence type="ECO:0000259" key="1">
    <source>
        <dbReference type="Pfam" id="PF03713"/>
    </source>
</evidence>
<dbReference type="InterPro" id="IPR012347">
    <property type="entry name" value="Ferritin-like"/>
</dbReference>
<organism evidence="2 4">
    <name type="scientific">Symbiochloris irregularis</name>
    <dbReference type="NCBI Taxonomy" id="706552"/>
    <lineage>
        <taxon>Eukaryota</taxon>
        <taxon>Viridiplantae</taxon>
        <taxon>Chlorophyta</taxon>
        <taxon>core chlorophytes</taxon>
        <taxon>Trebouxiophyceae</taxon>
        <taxon>Trebouxiales</taxon>
        <taxon>Trebouxiaceae</taxon>
        <taxon>Symbiochloris</taxon>
    </lineage>
</organism>
<name>A0AAW1NKG7_9CHLO</name>
<dbReference type="Pfam" id="PF03713">
    <property type="entry name" value="DUF305"/>
    <property type="match status" value="2"/>
</dbReference>
<dbReference type="PANTHER" id="PTHR36933">
    <property type="entry name" value="SLL0788 PROTEIN"/>
    <property type="match status" value="1"/>
</dbReference>
<dbReference type="PANTHER" id="PTHR36933:SF1">
    <property type="entry name" value="SLL0788 PROTEIN"/>
    <property type="match status" value="1"/>
</dbReference>
<dbReference type="Gene3D" id="1.20.1260.10">
    <property type="match status" value="2"/>
</dbReference>
<dbReference type="Proteomes" id="UP001465755">
    <property type="component" value="Unassembled WGS sequence"/>
</dbReference>
<gene>
    <name evidence="2" type="ORF">WJX73_000304</name>
    <name evidence="3" type="ORF">WJX73_005704</name>
</gene>
<evidence type="ECO:0000313" key="2">
    <source>
        <dbReference type="EMBL" id="KAK9789363.1"/>
    </source>
</evidence>
<protein>
    <recommendedName>
        <fullName evidence="1">DUF305 domain-containing protein</fullName>
    </recommendedName>
</protein>
<keyword evidence="4" id="KW-1185">Reference proteome</keyword>
<dbReference type="EMBL" id="JALJOQ010000210">
    <property type="protein sequence ID" value="KAK9789363.1"/>
    <property type="molecule type" value="Genomic_DNA"/>
</dbReference>
<accession>A0AAW1NKG7</accession>
<evidence type="ECO:0000313" key="3">
    <source>
        <dbReference type="EMBL" id="KAK9798904.1"/>
    </source>
</evidence>
<sequence>MAPAPAPRSELTQIMDTTMANMMAVPACNSVDRTFTSMMIVHHQGAVRMAQWASDGTDSSMTHGDSASMGMGGNMAGMAPAAESPGEAAMMNSDAMMMAMPPSAYSPNVNIAYATQMRAHHQAAIDMAKVDLQYGSNAQLLTLAREIIASQDEQVQQFSDYLAEYPSTQ</sequence>
<comment type="caution">
    <text evidence="2">The sequence shown here is derived from an EMBL/GenBank/DDBJ whole genome shotgun (WGS) entry which is preliminary data.</text>
</comment>
<feature type="domain" description="DUF305" evidence="1">
    <location>
        <begin position="15"/>
        <end position="57"/>
    </location>
</feature>
<evidence type="ECO:0000313" key="4">
    <source>
        <dbReference type="Proteomes" id="UP001465755"/>
    </source>
</evidence>